<evidence type="ECO:0000259" key="2">
    <source>
        <dbReference type="Pfam" id="PF24852"/>
    </source>
</evidence>
<dbReference type="AlphaFoldDB" id="A0A0D7AVH4"/>
<organism evidence="3 4">
    <name type="scientific">Cylindrobasidium torrendii FP15055 ss-10</name>
    <dbReference type="NCBI Taxonomy" id="1314674"/>
    <lineage>
        <taxon>Eukaryota</taxon>
        <taxon>Fungi</taxon>
        <taxon>Dikarya</taxon>
        <taxon>Basidiomycota</taxon>
        <taxon>Agaricomycotina</taxon>
        <taxon>Agaricomycetes</taxon>
        <taxon>Agaricomycetidae</taxon>
        <taxon>Agaricales</taxon>
        <taxon>Marasmiineae</taxon>
        <taxon>Physalacriaceae</taxon>
        <taxon>Cylindrobasidium</taxon>
    </lineage>
</organism>
<dbReference type="InterPro" id="IPR056143">
    <property type="entry name" value="DUF7726"/>
</dbReference>
<evidence type="ECO:0000313" key="4">
    <source>
        <dbReference type="Proteomes" id="UP000054007"/>
    </source>
</evidence>
<name>A0A0D7AVH4_9AGAR</name>
<feature type="domain" description="DUF7726" evidence="2">
    <location>
        <begin position="102"/>
        <end position="176"/>
    </location>
</feature>
<evidence type="ECO:0000313" key="3">
    <source>
        <dbReference type="EMBL" id="KIY62388.1"/>
    </source>
</evidence>
<proteinExistence type="predicted"/>
<protein>
    <recommendedName>
        <fullName evidence="2">DUF7726 domain-containing protein</fullName>
    </recommendedName>
</protein>
<gene>
    <name evidence="3" type="ORF">CYLTODRAFT_426958</name>
</gene>
<accession>A0A0D7AVH4</accession>
<dbReference type="Pfam" id="PF24852">
    <property type="entry name" value="DUF7726"/>
    <property type="match status" value="1"/>
</dbReference>
<dbReference type="Proteomes" id="UP000054007">
    <property type="component" value="Unassembled WGS sequence"/>
</dbReference>
<dbReference type="PANTHER" id="PTHR42339:SF1">
    <property type="entry name" value="HISTONE H1"/>
    <property type="match status" value="1"/>
</dbReference>
<evidence type="ECO:0000256" key="1">
    <source>
        <dbReference type="SAM" id="MobiDB-lite"/>
    </source>
</evidence>
<feature type="compositionally biased region" description="Basic residues" evidence="1">
    <location>
        <begin position="59"/>
        <end position="72"/>
    </location>
</feature>
<feature type="region of interest" description="Disordered" evidence="1">
    <location>
        <begin position="23"/>
        <end position="84"/>
    </location>
</feature>
<reference evidence="3 4" key="1">
    <citation type="journal article" date="2015" name="Fungal Genet. Biol.">
        <title>Evolution of novel wood decay mechanisms in Agaricales revealed by the genome sequences of Fistulina hepatica and Cylindrobasidium torrendii.</title>
        <authorList>
            <person name="Floudas D."/>
            <person name="Held B.W."/>
            <person name="Riley R."/>
            <person name="Nagy L.G."/>
            <person name="Koehler G."/>
            <person name="Ransdell A.S."/>
            <person name="Younus H."/>
            <person name="Chow J."/>
            <person name="Chiniquy J."/>
            <person name="Lipzen A."/>
            <person name="Tritt A."/>
            <person name="Sun H."/>
            <person name="Haridas S."/>
            <person name="LaButti K."/>
            <person name="Ohm R.A."/>
            <person name="Kues U."/>
            <person name="Blanchette R.A."/>
            <person name="Grigoriev I.V."/>
            <person name="Minto R.E."/>
            <person name="Hibbett D.S."/>
        </authorList>
    </citation>
    <scope>NUCLEOTIDE SEQUENCE [LARGE SCALE GENOMIC DNA]</scope>
    <source>
        <strain evidence="3 4">FP15055 ss-10</strain>
    </source>
</reference>
<dbReference type="EMBL" id="KN880789">
    <property type="protein sequence ID" value="KIY62388.1"/>
    <property type="molecule type" value="Genomic_DNA"/>
</dbReference>
<sequence>MQFHADSRACSCITTTTTIEPKLPIDLAHMPPKRKSDAFDDEDFAEGSGERDASPPPAKKTKTTPAKGKKGAAGRPTDDEGRPLSWHEIRLEGEDENGEDDVPIYDDCNDIRRKINALLKEPGFKVTSWLAEIGDVNSNSYRRFMKQSGPYGGSTNGTYYCAYKYFEKRRIAEGKKKTPKRLRMEQAESGGVDTTRRQTGVWTFVGK</sequence>
<dbReference type="OrthoDB" id="2592504at2759"/>
<dbReference type="PANTHER" id="PTHR42339">
    <property type="entry name" value="HISTONE H1"/>
    <property type="match status" value="1"/>
</dbReference>
<keyword evidence="4" id="KW-1185">Reference proteome</keyword>